<evidence type="ECO:0000313" key="1">
    <source>
        <dbReference type="EMBL" id="OEH95252.1"/>
    </source>
</evidence>
<dbReference type="AlphaFoldDB" id="A0A3F3IEU6"/>
<accession>A0A3F3IEU6</accession>
<proteinExistence type="predicted"/>
<name>A0A3F3IEU6_SALER</name>
<sequence length="132" mass="15571">MALLPKEKKELQQCFEKQLQPDLDKSFEENGIVYKFNFDKSKSGDYIDSFTQGVWEGFQDAEEWEKYVKHQKIKLPECPEPVEGWCDCGKCKAMILHKEQNIYVCLVCHKQTEPFLPIDLNSNDWLPDKFEC</sequence>
<protein>
    <submittedName>
        <fullName evidence="1">Exodeoxyribonuclease V subunit beta</fullName>
    </submittedName>
</protein>
<comment type="caution">
    <text evidence="1">The sequence shown here is derived from an EMBL/GenBank/DDBJ whole genome shotgun (WGS) entry which is preliminary data.</text>
</comment>
<dbReference type="EMBL" id="MJEL01000061">
    <property type="protein sequence ID" value="OEH95252.1"/>
    <property type="molecule type" value="Genomic_DNA"/>
</dbReference>
<dbReference type="Proteomes" id="UP000852880">
    <property type="component" value="Unassembled WGS sequence"/>
</dbReference>
<gene>
    <name evidence="1" type="ORF">BH006_07420</name>
</gene>
<dbReference type="RefSeq" id="WP_069721948.1">
    <property type="nucleotide sequence ID" value="NZ_MJEL01000061.1"/>
</dbReference>
<reference evidence="1" key="1">
    <citation type="submission" date="2016-09" db="EMBL/GenBank/DDBJ databases">
        <title>Whole Genome Sequencing of Salmonella enterica subsp. enterica serovar Nottingham.</title>
        <authorList>
            <person name="Zheng J."/>
            <person name="Wang H."/>
        </authorList>
    </citation>
    <scope>NUCLEOTIDE SEQUENCE [LARGE SCALE GENOMIC DNA]</scope>
    <source>
        <strain evidence="1">CFSAN055411</strain>
    </source>
</reference>
<organism evidence="1">
    <name type="scientific">Salmonella enterica</name>
    <name type="common">Salmonella choleraesuis</name>
    <dbReference type="NCBI Taxonomy" id="28901"/>
    <lineage>
        <taxon>Bacteria</taxon>
        <taxon>Pseudomonadati</taxon>
        <taxon>Pseudomonadota</taxon>
        <taxon>Gammaproteobacteria</taxon>
        <taxon>Enterobacterales</taxon>
        <taxon>Enterobacteriaceae</taxon>
        <taxon>Salmonella</taxon>
    </lineage>
</organism>